<sequence length="289" mass="32511">MGERIIETWIQAKHPNQELCEDGLYTGRHYFAVIDGVTSKGSLVWPGEKTGGRFAKDVLLGALETLPEDCSAQEAVSCLNHALRSASFQALEHPELLERMREERPQAVLVVYSRMRREVWCFGDCQCMIGGRLYRKTTVMDELTAGVRSAYNQLELAAGKTLKELAEHDTGREYIMPLLVGECRFANGDGEYSYDVLDGFPIHEEHTRVYPVRPGEEVVLASDGYPELFGSLAESEAVIREVKETDPMCMFRFKGPKGIAPGFHSFDDRTYLRFVLEAEDETLAICKGK</sequence>
<gene>
    <name evidence="1" type="ORF">CE91St55_21800</name>
</gene>
<organism evidence="1 2">
    <name type="scientific">Hungatella hathewayi</name>
    <dbReference type="NCBI Taxonomy" id="154046"/>
    <lineage>
        <taxon>Bacteria</taxon>
        <taxon>Bacillati</taxon>
        <taxon>Bacillota</taxon>
        <taxon>Clostridia</taxon>
        <taxon>Lachnospirales</taxon>
        <taxon>Lachnospiraceae</taxon>
        <taxon>Hungatella</taxon>
    </lineage>
</organism>
<reference evidence="1" key="1">
    <citation type="submission" date="2022-01" db="EMBL/GenBank/DDBJ databases">
        <title>Novel bile acid biosynthetic pathways are enriched in the microbiome of centenarians.</title>
        <authorList>
            <person name="Sato Y."/>
            <person name="Atarashi K."/>
            <person name="Plichta R.D."/>
            <person name="Arai Y."/>
            <person name="Sasajima S."/>
            <person name="Kearney M.S."/>
            <person name="Suda W."/>
            <person name="Takeshita K."/>
            <person name="Sasaki T."/>
            <person name="Okamoto S."/>
            <person name="Skelly N.A."/>
            <person name="Okamura Y."/>
            <person name="Vlamakis H."/>
            <person name="Li Y."/>
            <person name="Tanoue T."/>
            <person name="Takei H."/>
            <person name="Nittono H."/>
            <person name="Narushima S."/>
            <person name="Irie J."/>
            <person name="Itoh H."/>
            <person name="Moriya K."/>
            <person name="Sugiura Y."/>
            <person name="Suematsu M."/>
            <person name="Moritoki N."/>
            <person name="Shibata S."/>
            <person name="Littman R.D."/>
            <person name="Fischbach A.M."/>
            <person name="Uwamino Y."/>
            <person name="Inoue T."/>
            <person name="Honda A."/>
            <person name="Hattori M."/>
            <person name="Murai T."/>
            <person name="Xavier J.R."/>
            <person name="Hirose N."/>
            <person name="Honda K."/>
        </authorList>
    </citation>
    <scope>NUCLEOTIDE SEQUENCE</scope>
    <source>
        <strain evidence="1">CE91-St55</strain>
    </source>
</reference>
<dbReference type="Proteomes" id="UP001055091">
    <property type="component" value="Unassembled WGS sequence"/>
</dbReference>
<protein>
    <recommendedName>
        <fullName evidence="3">PPM-type phosphatase domain-containing protein</fullName>
    </recommendedName>
</protein>
<dbReference type="AlphaFoldDB" id="A0AA37JFM2"/>
<dbReference type="InterPro" id="IPR036457">
    <property type="entry name" value="PPM-type-like_dom_sf"/>
</dbReference>
<dbReference type="RefSeq" id="WP_118041945.1">
    <property type="nucleotide sequence ID" value="NZ_BQNJ01000001.1"/>
</dbReference>
<dbReference type="EMBL" id="BQNJ01000001">
    <property type="protein sequence ID" value="GKH00199.1"/>
    <property type="molecule type" value="Genomic_DNA"/>
</dbReference>
<comment type="caution">
    <text evidence="1">The sequence shown here is derived from an EMBL/GenBank/DDBJ whole genome shotgun (WGS) entry which is preliminary data.</text>
</comment>
<evidence type="ECO:0008006" key="3">
    <source>
        <dbReference type="Google" id="ProtNLM"/>
    </source>
</evidence>
<dbReference type="Gene3D" id="3.60.40.10">
    <property type="entry name" value="PPM-type phosphatase domain"/>
    <property type="match status" value="1"/>
</dbReference>
<evidence type="ECO:0000313" key="1">
    <source>
        <dbReference type="EMBL" id="GKH00199.1"/>
    </source>
</evidence>
<evidence type="ECO:0000313" key="2">
    <source>
        <dbReference type="Proteomes" id="UP001055091"/>
    </source>
</evidence>
<proteinExistence type="predicted"/>
<accession>A0AA37JFM2</accession>
<dbReference type="SUPFAM" id="SSF81606">
    <property type="entry name" value="PP2C-like"/>
    <property type="match status" value="1"/>
</dbReference>
<name>A0AA37JFM2_9FIRM</name>